<comment type="domain">
    <text evidence="4">The Q motif is unique to and characteristic of the DEAD box family of RNA helicases and controls ATP binding and hydrolysis.</text>
</comment>
<dbReference type="Gene3D" id="3.40.50.300">
    <property type="entry name" value="P-loop containing nucleotide triphosphate hydrolases"/>
    <property type="match status" value="1"/>
</dbReference>
<keyword evidence="4" id="KW-0347">Helicase</keyword>
<dbReference type="InterPro" id="IPR011545">
    <property type="entry name" value="DEAD/DEAH_box_helicase_dom"/>
</dbReference>
<dbReference type="PANTHER" id="PTHR24031">
    <property type="entry name" value="RNA HELICASE"/>
    <property type="match status" value="1"/>
</dbReference>
<keyword evidence="7" id="KW-1185">Reference proteome</keyword>
<dbReference type="EMBL" id="CAUYUJ010016562">
    <property type="protein sequence ID" value="CAK0866696.1"/>
    <property type="molecule type" value="Genomic_DNA"/>
</dbReference>
<evidence type="ECO:0000259" key="5">
    <source>
        <dbReference type="PROSITE" id="PS51192"/>
    </source>
</evidence>
<comment type="function">
    <text evidence="4">RNA helicase.</text>
</comment>
<name>A0ABN9V1S8_9DINO</name>
<evidence type="ECO:0000256" key="4">
    <source>
        <dbReference type="RuleBase" id="RU365068"/>
    </source>
</evidence>
<dbReference type="Pfam" id="PF00270">
    <property type="entry name" value="DEAD"/>
    <property type="match status" value="1"/>
</dbReference>
<sequence length="216" mass="22400">VTRLGEAAGLRAHEALHRRDGLQADDPRAGAIAIPLLLNHRDVAVEACTGSGKTLAFLIPAVELLLQCVAAAVASPAGAGLQVGCAVLAPTRELAGQIHEVMCSYLAAVRRADGDRGTRLGDQLFVGGSDAKAAAAAMRKGADAAQGRLQVVVATPGRMRKILELAGRCRRSASSRWSCWCSTRRIACSSSASRATSTSCWVRAPSSAAQAFSAPR</sequence>
<dbReference type="PROSITE" id="PS51192">
    <property type="entry name" value="HELICASE_ATP_BIND_1"/>
    <property type="match status" value="1"/>
</dbReference>
<proteinExistence type="inferred from homology"/>
<evidence type="ECO:0000256" key="3">
    <source>
        <dbReference type="ARBA" id="ARBA00022840"/>
    </source>
</evidence>
<dbReference type="SUPFAM" id="SSF52540">
    <property type="entry name" value="P-loop containing nucleoside triphosphate hydrolases"/>
    <property type="match status" value="1"/>
</dbReference>
<evidence type="ECO:0000313" key="7">
    <source>
        <dbReference type="Proteomes" id="UP001189429"/>
    </source>
</evidence>
<organism evidence="6 7">
    <name type="scientific">Prorocentrum cordatum</name>
    <dbReference type="NCBI Taxonomy" id="2364126"/>
    <lineage>
        <taxon>Eukaryota</taxon>
        <taxon>Sar</taxon>
        <taxon>Alveolata</taxon>
        <taxon>Dinophyceae</taxon>
        <taxon>Prorocentrales</taxon>
        <taxon>Prorocentraceae</taxon>
        <taxon>Prorocentrum</taxon>
    </lineage>
</organism>
<evidence type="ECO:0000256" key="1">
    <source>
        <dbReference type="ARBA" id="ARBA00022741"/>
    </source>
</evidence>
<comment type="caution">
    <text evidence="6">The sequence shown here is derived from an EMBL/GenBank/DDBJ whole genome shotgun (WGS) entry which is preliminary data.</text>
</comment>
<evidence type="ECO:0000313" key="6">
    <source>
        <dbReference type="EMBL" id="CAK0866696.1"/>
    </source>
</evidence>
<gene>
    <name evidence="6" type="ORF">PCOR1329_LOCUS53809</name>
</gene>
<dbReference type="Proteomes" id="UP001189429">
    <property type="component" value="Unassembled WGS sequence"/>
</dbReference>
<feature type="non-terminal residue" evidence="6">
    <location>
        <position position="1"/>
    </location>
</feature>
<dbReference type="InterPro" id="IPR014001">
    <property type="entry name" value="Helicase_ATP-bd"/>
</dbReference>
<accession>A0ABN9V1S8</accession>
<keyword evidence="1 4" id="KW-0547">Nucleotide-binding</keyword>
<keyword evidence="3 4" id="KW-0067">ATP-binding</keyword>
<feature type="domain" description="Helicase ATP-binding" evidence="5">
    <location>
        <begin position="34"/>
        <end position="210"/>
    </location>
</feature>
<reference evidence="6" key="1">
    <citation type="submission" date="2023-10" db="EMBL/GenBank/DDBJ databases">
        <authorList>
            <person name="Chen Y."/>
            <person name="Shah S."/>
            <person name="Dougan E. K."/>
            <person name="Thang M."/>
            <person name="Chan C."/>
        </authorList>
    </citation>
    <scope>NUCLEOTIDE SEQUENCE [LARGE SCALE GENOMIC DNA]</scope>
</reference>
<comment type="similarity">
    <text evidence="4">Belongs to the DEAD box helicase family.</text>
</comment>
<dbReference type="InterPro" id="IPR027417">
    <property type="entry name" value="P-loop_NTPase"/>
</dbReference>
<keyword evidence="4" id="KW-0694">RNA-binding</keyword>
<keyword evidence="2 4" id="KW-0378">Hydrolase</keyword>
<evidence type="ECO:0000256" key="2">
    <source>
        <dbReference type="ARBA" id="ARBA00022801"/>
    </source>
</evidence>
<comment type="catalytic activity">
    <reaction evidence="4">
        <text>ATP + H2O = ADP + phosphate + H(+)</text>
        <dbReference type="Rhea" id="RHEA:13065"/>
        <dbReference type="ChEBI" id="CHEBI:15377"/>
        <dbReference type="ChEBI" id="CHEBI:15378"/>
        <dbReference type="ChEBI" id="CHEBI:30616"/>
        <dbReference type="ChEBI" id="CHEBI:43474"/>
        <dbReference type="ChEBI" id="CHEBI:456216"/>
        <dbReference type="EC" id="3.6.4.13"/>
    </reaction>
</comment>
<protein>
    <recommendedName>
        <fullName evidence="4">ATP-dependent RNA helicase</fullName>
        <ecNumber evidence="4">3.6.4.13</ecNumber>
    </recommendedName>
</protein>
<dbReference type="EC" id="3.6.4.13" evidence="4"/>